<dbReference type="InterPro" id="IPR011663">
    <property type="entry name" value="UTRA"/>
</dbReference>
<protein>
    <submittedName>
        <fullName evidence="5">GntR family transcriptional regulator</fullName>
    </submittedName>
</protein>
<dbReference type="SMART" id="SM00866">
    <property type="entry name" value="UTRA"/>
    <property type="match status" value="1"/>
</dbReference>
<keyword evidence="1" id="KW-0805">Transcription regulation</keyword>
<sequence length="254" mass="27179">MTAEAIDRQSTTPYYQQLVAVLEQRIAKGSIPLGDRLPSENELCAEFGLSRATVRQALQLMESRGLVTRVPNRGVYASEPTGEGGWGIQGPEGFLENAIGHQNRSVQTEVLRHGPVILPAHVCRALQVPTDSAGFELVRLRSLDGVPALYSINYSPSDLVPVIAGAKDVLAGQASLSELLSSAGYALGGAHRAIRAVSPSPEIAEALQVSESEPILHIRSTSWTPAGKRFDIYDTWVCSDVIPLEVNVSVTGAK</sequence>
<feature type="domain" description="HTH gntR-type" evidence="4">
    <location>
        <begin position="12"/>
        <end position="80"/>
    </location>
</feature>
<dbReference type="Gene3D" id="1.10.10.10">
    <property type="entry name" value="Winged helix-like DNA-binding domain superfamily/Winged helix DNA-binding domain"/>
    <property type="match status" value="1"/>
</dbReference>
<dbReference type="PRINTS" id="PR00035">
    <property type="entry name" value="HTHGNTR"/>
</dbReference>
<keyword evidence="2" id="KW-0238">DNA-binding</keyword>
<dbReference type="Pfam" id="PF00392">
    <property type="entry name" value="GntR"/>
    <property type="match status" value="1"/>
</dbReference>
<dbReference type="GO" id="GO:0003700">
    <property type="term" value="F:DNA-binding transcription factor activity"/>
    <property type="evidence" value="ECO:0007669"/>
    <property type="project" value="InterPro"/>
</dbReference>
<dbReference type="GO" id="GO:0045892">
    <property type="term" value="P:negative regulation of DNA-templated transcription"/>
    <property type="evidence" value="ECO:0007669"/>
    <property type="project" value="TreeGrafter"/>
</dbReference>
<dbReference type="AlphaFoldDB" id="A0A853AK83"/>
<dbReference type="Pfam" id="PF07702">
    <property type="entry name" value="UTRA"/>
    <property type="match status" value="1"/>
</dbReference>
<dbReference type="InterPro" id="IPR036390">
    <property type="entry name" value="WH_DNA-bd_sf"/>
</dbReference>
<keyword evidence="6" id="KW-1185">Reference proteome</keyword>
<comment type="caution">
    <text evidence="5">The sequence shown here is derived from an EMBL/GenBank/DDBJ whole genome shotgun (WGS) entry which is preliminary data.</text>
</comment>
<dbReference type="Proteomes" id="UP000587002">
    <property type="component" value="Unassembled WGS sequence"/>
</dbReference>
<dbReference type="InterPro" id="IPR028978">
    <property type="entry name" value="Chorismate_lyase_/UTRA_dom_sf"/>
</dbReference>
<dbReference type="PROSITE" id="PS50949">
    <property type="entry name" value="HTH_GNTR"/>
    <property type="match status" value="1"/>
</dbReference>
<dbReference type="EMBL" id="JACCFJ010000001">
    <property type="protein sequence ID" value="NYI84196.1"/>
    <property type="molecule type" value="Genomic_DNA"/>
</dbReference>
<dbReference type="RefSeq" id="WP_179721191.1">
    <property type="nucleotide sequence ID" value="NZ_BAABFH010000001.1"/>
</dbReference>
<dbReference type="InterPro" id="IPR000524">
    <property type="entry name" value="Tscrpt_reg_HTH_GntR"/>
</dbReference>
<dbReference type="PANTHER" id="PTHR44846:SF17">
    <property type="entry name" value="GNTR-FAMILY TRANSCRIPTIONAL REGULATOR"/>
    <property type="match status" value="1"/>
</dbReference>
<dbReference type="PANTHER" id="PTHR44846">
    <property type="entry name" value="MANNOSYL-D-GLYCERATE TRANSPORT/METABOLISM SYSTEM REPRESSOR MNGR-RELATED"/>
    <property type="match status" value="1"/>
</dbReference>
<dbReference type="GO" id="GO:0003677">
    <property type="term" value="F:DNA binding"/>
    <property type="evidence" value="ECO:0007669"/>
    <property type="project" value="UniProtKB-KW"/>
</dbReference>
<evidence type="ECO:0000256" key="2">
    <source>
        <dbReference type="ARBA" id="ARBA00023125"/>
    </source>
</evidence>
<proteinExistence type="predicted"/>
<keyword evidence="3" id="KW-0804">Transcription</keyword>
<evidence type="ECO:0000313" key="5">
    <source>
        <dbReference type="EMBL" id="NYI84196.1"/>
    </source>
</evidence>
<organism evidence="5 6">
    <name type="scientific">Saccharopolyspora hordei</name>
    <dbReference type="NCBI Taxonomy" id="1838"/>
    <lineage>
        <taxon>Bacteria</taxon>
        <taxon>Bacillati</taxon>
        <taxon>Actinomycetota</taxon>
        <taxon>Actinomycetes</taxon>
        <taxon>Pseudonocardiales</taxon>
        <taxon>Pseudonocardiaceae</taxon>
        <taxon>Saccharopolyspora</taxon>
    </lineage>
</organism>
<gene>
    <name evidence="5" type="ORF">HNR68_002826</name>
</gene>
<evidence type="ECO:0000256" key="3">
    <source>
        <dbReference type="ARBA" id="ARBA00023163"/>
    </source>
</evidence>
<evidence type="ECO:0000313" key="6">
    <source>
        <dbReference type="Proteomes" id="UP000587002"/>
    </source>
</evidence>
<dbReference type="SUPFAM" id="SSF64288">
    <property type="entry name" value="Chorismate lyase-like"/>
    <property type="match status" value="1"/>
</dbReference>
<name>A0A853AK83_9PSEU</name>
<dbReference type="InterPro" id="IPR050679">
    <property type="entry name" value="Bact_HTH_transcr_reg"/>
</dbReference>
<dbReference type="InterPro" id="IPR036388">
    <property type="entry name" value="WH-like_DNA-bd_sf"/>
</dbReference>
<dbReference type="Gene3D" id="3.40.1410.10">
    <property type="entry name" value="Chorismate lyase-like"/>
    <property type="match status" value="1"/>
</dbReference>
<dbReference type="SMART" id="SM00345">
    <property type="entry name" value="HTH_GNTR"/>
    <property type="match status" value="1"/>
</dbReference>
<dbReference type="SUPFAM" id="SSF46785">
    <property type="entry name" value="Winged helix' DNA-binding domain"/>
    <property type="match status" value="1"/>
</dbReference>
<evidence type="ECO:0000256" key="1">
    <source>
        <dbReference type="ARBA" id="ARBA00023015"/>
    </source>
</evidence>
<dbReference type="CDD" id="cd07377">
    <property type="entry name" value="WHTH_GntR"/>
    <property type="match status" value="1"/>
</dbReference>
<accession>A0A853AK83</accession>
<evidence type="ECO:0000259" key="4">
    <source>
        <dbReference type="PROSITE" id="PS50949"/>
    </source>
</evidence>
<reference evidence="5 6" key="1">
    <citation type="submission" date="2020-07" db="EMBL/GenBank/DDBJ databases">
        <title>Sequencing the genomes of 1000 actinobacteria strains.</title>
        <authorList>
            <person name="Klenk H.-P."/>
        </authorList>
    </citation>
    <scope>NUCLEOTIDE SEQUENCE [LARGE SCALE GENOMIC DNA]</scope>
    <source>
        <strain evidence="5 6">DSM 44065</strain>
    </source>
</reference>